<feature type="domain" description="Enoyl reductase (ER)" evidence="3">
    <location>
        <begin position="10"/>
        <end position="297"/>
    </location>
</feature>
<dbReference type="Pfam" id="PF08240">
    <property type="entry name" value="ADH_N"/>
    <property type="match status" value="1"/>
</dbReference>
<proteinExistence type="predicted"/>
<dbReference type="RefSeq" id="WP_348949501.1">
    <property type="nucleotide sequence ID" value="NZ_JBDZYD010000003.1"/>
</dbReference>
<dbReference type="Gene3D" id="3.40.50.720">
    <property type="entry name" value="NAD(P)-binding Rossmann-like Domain"/>
    <property type="match status" value="1"/>
</dbReference>
<keyword evidence="1" id="KW-0521">NADP</keyword>
<dbReference type="Proteomes" id="UP001440984">
    <property type="component" value="Unassembled WGS sequence"/>
</dbReference>
<protein>
    <submittedName>
        <fullName evidence="4">Zinc-binding dehydrogenase</fullName>
    </submittedName>
</protein>
<dbReference type="SUPFAM" id="SSF50129">
    <property type="entry name" value="GroES-like"/>
    <property type="match status" value="1"/>
</dbReference>
<dbReference type="InterPro" id="IPR013154">
    <property type="entry name" value="ADH-like_N"/>
</dbReference>
<evidence type="ECO:0000256" key="1">
    <source>
        <dbReference type="ARBA" id="ARBA00022857"/>
    </source>
</evidence>
<dbReference type="Gene3D" id="3.90.180.10">
    <property type="entry name" value="Medium-chain alcohol dehydrogenases, catalytic domain"/>
    <property type="match status" value="1"/>
</dbReference>
<dbReference type="PANTHER" id="PTHR48106:SF18">
    <property type="entry name" value="QUINONE OXIDOREDUCTASE PIG3"/>
    <property type="match status" value="1"/>
</dbReference>
<accession>A0ABV0LAV9</accession>
<evidence type="ECO:0000256" key="2">
    <source>
        <dbReference type="ARBA" id="ARBA00023002"/>
    </source>
</evidence>
<comment type="caution">
    <text evidence="4">The sequence shown here is derived from an EMBL/GenBank/DDBJ whole genome shotgun (WGS) entry which is preliminary data.</text>
</comment>
<evidence type="ECO:0000313" key="5">
    <source>
        <dbReference type="Proteomes" id="UP001440984"/>
    </source>
</evidence>
<keyword evidence="2" id="KW-0560">Oxidoreductase</keyword>
<evidence type="ECO:0000259" key="3">
    <source>
        <dbReference type="SMART" id="SM00829"/>
    </source>
</evidence>
<evidence type="ECO:0000313" key="4">
    <source>
        <dbReference type="EMBL" id="MEQ0559444.1"/>
    </source>
</evidence>
<sequence length="299" mass="30784">MRAVVQYGTGGPEVLKVEDRPKPERGDGEVLIRVEAIAVPFYETQLRSGLLGAAGEPAIFGHEAAGTIVEADDPALTGRRVVTMSFTGGAYAEFVVASQFTLVPGTVSAEQAVAAAVPASVALALMDAADVKAGETVLVEAASGAIGGYLARLAGRKGARVITTAGKGKADIDHNDPDWRKHVPEGLDVVFESIGGPRAAEIAVKLAPRGRILAYGLLSGEFPVFSVADLAPRGLTLIGFGGMDAYAKDVAAARDEALDLVADGTLTPVIDRIYPLADAAAAHAHVESREGVGKVLLVP</sequence>
<dbReference type="InterPro" id="IPR011032">
    <property type="entry name" value="GroES-like_sf"/>
</dbReference>
<keyword evidence="5" id="KW-1185">Reference proteome</keyword>
<organism evidence="4 5">
    <name type="scientific">Amycolatopsis melonis</name>
    <dbReference type="NCBI Taxonomy" id="3156488"/>
    <lineage>
        <taxon>Bacteria</taxon>
        <taxon>Bacillati</taxon>
        <taxon>Actinomycetota</taxon>
        <taxon>Actinomycetes</taxon>
        <taxon>Pseudonocardiales</taxon>
        <taxon>Pseudonocardiaceae</taxon>
        <taxon>Amycolatopsis</taxon>
    </lineage>
</organism>
<dbReference type="EMBL" id="JBDZYD010000003">
    <property type="protein sequence ID" value="MEQ0559444.1"/>
    <property type="molecule type" value="Genomic_DNA"/>
</dbReference>
<dbReference type="SUPFAM" id="SSF51735">
    <property type="entry name" value="NAD(P)-binding Rossmann-fold domains"/>
    <property type="match status" value="1"/>
</dbReference>
<dbReference type="PANTHER" id="PTHR48106">
    <property type="entry name" value="QUINONE OXIDOREDUCTASE PIG3-RELATED"/>
    <property type="match status" value="1"/>
</dbReference>
<name>A0ABV0LAV9_9PSEU</name>
<gene>
    <name evidence="4" type="ORF">ABJI51_10220</name>
</gene>
<dbReference type="SMART" id="SM00829">
    <property type="entry name" value="PKS_ER"/>
    <property type="match status" value="1"/>
</dbReference>
<reference evidence="4 5" key="1">
    <citation type="submission" date="2024-05" db="EMBL/GenBank/DDBJ databases">
        <authorList>
            <person name="Zhao H."/>
            <person name="Xu Y."/>
            <person name="Lin S."/>
            <person name="Spain J.C."/>
            <person name="Zhou N.-Y."/>
        </authorList>
    </citation>
    <scope>NUCLEOTIDE SEQUENCE [LARGE SCALE GENOMIC DNA]</scope>
    <source>
        <strain evidence="4 5">NEAU-NG30</strain>
    </source>
</reference>
<dbReference type="InterPro" id="IPR036291">
    <property type="entry name" value="NAD(P)-bd_dom_sf"/>
</dbReference>
<dbReference type="InterPro" id="IPR020843">
    <property type="entry name" value="ER"/>
</dbReference>
<dbReference type="Pfam" id="PF13602">
    <property type="entry name" value="ADH_zinc_N_2"/>
    <property type="match status" value="1"/>
</dbReference>